<protein>
    <submittedName>
        <fullName evidence="2">Uncharacterized protein</fullName>
    </submittedName>
</protein>
<feature type="region of interest" description="Disordered" evidence="1">
    <location>
        <begin position="73"/>
        <end position="94"/>
    </location>
</feature>
<organism evidence="2 3">
    <name type="scientific">Pseudidiomarina halophila</name>
    <dbReference type="NCBI Taxonomy" id="1449799"/>
    <lineage>
        <taxon>Bacteria</taxon>
        <taxon>Pseudomonadati</taxon>
        <taxon>Pseudomonadota</taxon>
        <taxon>Gammaproteobacteria</taxon>
        <taxon>Alteromonadales</taxon>
        <taxon>Idiomarinaceae</taxon>
        <taxon>Pseudidiomarina</taxon>
    </lineage>
</organism>
<evidence type="ECO:0000313" key="3">
    <source>
        <dbReference type="Proteomes" id="UP000287198"/>
    </source>
</evidence>
<dbReference type="RefSeq" id="WP_126763863.1">
    <property type="nucleotide sequence ID" value="NZ_JBHLTZ010000012.1"/>
</dbReference>
<sequence>MSWLTRIRHIDRTALLVAGVFAVLCLIDFSQRLWVPGTDANAVANELAAASNVKVSDVQVVDGLTAWMNQRREERQAAAGPEATDNASKQKPLLEGGVDLGPLRVRLRAILITSDSGKQVAIMEAQDNTERDVEFIERTLGEKLGDYTVSAVRVNEIVFQHGDDSVTVPIFDYQRKVED</sequence>
<keyword evidence="3" id="KW-1185">Reference proteome</keyword>
<dbReference type="EMBL" id="PIPW01000002">
    <property type="protein sequence ID" value="RUO53156.1"/>
    <property type="molecule type" value="Genomic_DNA"/>
</dbReference>
<proteinExistence type="predicted"/>
<evidence type="ECO:0000256" key="1">
    <source>
        <dbReference type="SAM" id="MobiDB-lite"/>
    </source>
</evidence>
<gene>
    <name evidence="2" type="ORF">CWI69_09045</name>
</gene>
<dbReference type="Proteomes" id="UP000287198">
    <property type="component" value="Unassembled WGS sequence"/>
</dbReference>
<accession>A0A432XWQ0</accession>
<comment type="caution">
    <text evidence="2">The sequence shown here is derived from an EMBL/GenBank/DDBJ whole genome shotgun (WGS) entry which is preliminary data.</text>
</comment>
<dbReference type="OrthoDB" id="6240437at2"/>
<name>A0A432XWQ0_9GAMM</name>
<reference evidence="3" key="1">
    <citation type="journal article" date="2018" name="Front. Microbiol.">
        <title>Genome-Based Analysis Reveals the Taxonomy and Diversity of the Family Idiomarinaceae.</title>
        <authorList>
            <person name="Liu Y."/>
            <person name="Lai Q."/>
            <person name="Shao Z."/>
        </authorList>
    </citation>
    <scope>NUCLEOTIDE SEQUENCE [LARGE SCALE GENOMIC DNA]</scope>
    <source>
        <strain evidence="3">BH195</strain>
    </source>
</reference>
<dbReference type="AlphaFoldDB" id="A0A432XWQ0"/>
<evidence type="ECO:0000313" key="2">
    <source>
        <dbReference type="EMBL" id="RUO53156.1"/>
    </source>
</evidence>